<keyword evidence="6 10" id="KW-1133">Transmembrane helix</keyword>
<dbReference type="GO" id="GO:0055085">
    <property type="term" value="P:transmembrane transport"/>
    <property type="evidence" value="ECO:0007669"/>
    <property type="project" value="InterPro"/>
</dbReference>
<reference evidence="11" key="1">
    <citation type="submission" date="2021-09" db="EMBL/GenBank/DDBJ databases">
        <authorList>
            <consortium name="AG Swart"/>
            <person name="Singh M."/>
            <person name="Singh A."/>
            <person name="Seah K."/>
            <person name="Emmerich C."/>
        </authorList>
    </citation>
    <scope>NUCLEOTIDE SEQUENCE</scope>
    <source>
        <strain evidence="11">ATCC30299</strain>
    </source>
</reference>
<evidence type="ECO:0000256" key="7">
    <source>
        <dbReference type="ARBA" id="ARBA00023136"/>
    </source>
</evidence>
<dbReference type="GO" id="GO:0006862">
    <property type="term" value="P:nucleotide transport"/>
    <property type="evidence" value="ECO:0007669"/>
    <property type="project" value="InterPro"/>
</dbReference>
<dbReference type="EMBL" id="CAJZBQ010000004">
    <property type="protein sequence ID" value="CAG9311367.1"/>
    <property type="molecule type" value="Genomic_DNA"/>
</dbReference>
<feature type="repeat" description="Solcar" evidence="8">
    <location>
        <begin position="180"/>
        <end position="264"/>
    </location>
</feature>
<dbReference type="Pfam" id="PF00153">
    <property type="entry name" value="Mito_carr"/>
    <property type="match status" value="2"/>
</dbReference>
<dbReference type="InterPro" id="IPR044712">
    <property type="entry name" value="SLC25A32-like"/>
</dbReference>
<dbReference type="PANTHER" id="PTHR45683">
    <property type="entry name" value="MITOCHONDRIAL NICOTINAMIDE ADENINE DINUCLEOTIDE TRANSPORTER 1-RELATED-RELATED"/>
    <property type="match status" value="1"/>
</dbReference>
<feature type="repeat" description="Solcar" evidence="8">
    <location>
        <begin position="93"/>
        <end position="175"/>
    </location>
</feature>
<keyword evidence="5" id="KW-0677">Repeat</keyword>
<comment type="caution">
    <text evidence="11">The sequence shown here is derived from an EMBL/GenBank/DDBJ whole genome shotgun (WGS) entry which is preliminary data.</text>
</comment>
<sequence>MKESLAHGISGSLSALIAAIFLHPFESLRTRMQATHQKVTFLSFIKSLHKTEGLKSLYSGFLSTLVSAVTTQGIYFLIYRIMQSYFKRSKKVLSITDSLIISFIASSITTVINTPIWTVNTRLMKEKSKQGIIECFQKIIEKEGILGLFKGLSGSLALTLNPMIQFAIYEHIKQKFSKKSNALVYFLFGAFSKFISTLVTYPIFTIRTRTQIEEKKALGFIEVMNFILQKEGLGVLYNGLSTKLMHTVLNSAIILAVHENLAKAIVLVLTKNK</sequence>
<feature type="transmembrane region" description="Helical" evidence="10">
    <location>
        <begin position="99"/>
        <end position="119"/>
    </location>
</feature>
<evidence type="ECO:0000256" key="8">
    <source>
        <dbReference type="PROSITE-ProRule" id="PRU00282"/>
    </source>
</evidence>
<dbReference type="SUPFAM" id="SSF103506">
    <property type="entry name" value="Mitochondrial carrier"/>
    <property type="match status" value="1"/>
</dbReference>
<keyword evidence="7 8" id="KW-0472">Membrane</keyword>
<dbReference type="InterPro" id="IPR023395">
    <property type="entry name" value="MCP_dom_sf"/>
</dbReference>
<feature type="transmembrane region" description="Helical" evidence="10">
    <location>
        <begin position="182"/>
        <end position="204"/>
    </location>
</feature>
<evidence type="ECO:0000256" key="2">
    <source>
        <dbReference type="ARBA" id="ARBA00006375"/>
    </source>
</evidence>
<evidence type="ECO:0008006" key="13">
    <source>
        <dbReference type="Google" id="ProtNLM"/>
    </source>
</evidence>
<dbReference type="Gene3D" id="1.50.40.10">
    <property type="entry name" value="Mitochondrial carrier domain"/>
    <property type="match status" value="1"/>
</dbReference>
<gene>
    <name evidence="11" type="ORF">BSTOLATCC_MIC3657</name>
</gene>
<evidence type="ECO:0000256" key="4">
    <source>
        <dbReference type="ARBA" id="ARBA00022692"/>
    </source>
</evidence>
<dbReference type="AlphaFoldDB" id="A0AAU9ID50"/>
<proteinExistence type="inferred from homology"/>
<feature type="transmembrane region" description="Helical" evidence="10">
    <location>
        <begin position="6"/>
        <end position="25"/>
    </location>
</feature>
<dbReference type="Proteomes" id="UP001162131">
    <property type="component" value="Unassembled WGS sequence"/>
</dbReference>
<evidence type="ECO:0000313" key="11">
    <source>
        <dbReference type="EMBL" id="CAG9311367.1"/>
    </source>
</evidence>
<evidence type="ECO:0000256" key="5">
    <source>
        <dbReference type="ARBA" id="ARBA00022737"/>
    </source>
</evidence>
<comment type="similarity">
    <text evidence="2 9">Belongs to the mitochondrial carrier (TC 2.A.29) family.</text>
</comment>
<keyword evidence="12" id="KW-1185">Reference proteome</keyword>
<feature type="transmembrane region" description="Helical" evidence="10">
    <location>
        <begin position="56"/>
        <end position="79"/>
    </location>
</feature>
<keyword evidence="4 8" id="KW-0812">Transmembrane</keyword>
<evidence type="ECO:0000256" key="10">
    <source>
        <dbReference type="SAM" id="Phobius"/>
    </source>
</evidence>
<evidence type="ECO:0000256" key="3">
    <source>
        <dbReference type="ARBA" id="ARBA00022448"/>
    </source>
</evidence>
<dbReference type="InterPro" id="IPR018108">
    <property type="entry name" value="MCP_transmembrane"/>
</dbReference>
<evidence type="ECO:0000256" key="1">
    <source>
        <dbReference type="ARBA" id="ARBA00004141"/>
    </source>
</evidence>
<accession>A0AAU9ID50</accession>
<protein>
    <recommendedName>
        <fullName evidence="13">Peroxisomal membrane protein PMP34</fullName>
    </recommendedName>
</protein>
<feature type="repeat" description="Solcar" evidence="8">
    <location>
        <begin position="2"/>
        <end position="85"/>
    </location>
</feature>
<comment type="subcellular location">
    <subcellularLocation>
        <location evidence="1">Membrane</location>
        <topology evidence="1">Multi-pass membrane protein</topology>
    </subcellularLocation>
</comment>
<evidence type="ECO:0000256" key="6">
    <source>
        <dbReference type="ARBA" id="ARBA00022989"/>
    </source>
</evidence>
<dbReference type="GO" id="GO:0016020">
    <property type="term" value="C:membrane"/>
    <property type="evidence" value="ECO:0007669"/>
    <property type="project" value="UniProtKB-SubCell"/>
</dbReference>
<dbReference type="PROSITE" id="PS50920">
    <property type="entry name" value="SOLCAR"/>
    <property type="match status" value="3"/>
</dbReference>
<evidence type="ECO:0000256" key="9">
    <source>
        <dbReference type="RuleBase" id="RU000488"/>
    </source>
</evidence>
<name>A0AAU9ID50_9CILI</name>
<organism evidence="11 12">
    <name type="scientific">Blepharisma stoltei</name>
    <dbReference type="NCBI Taxonomy" id="1481888"/>
    <lineage>
        <taxon>Eukaryota</taxon>
        <taxon>Sar</taxon>
        <taxon>Alveolata</taxon>
        <taxon>Ciliophora</taxon>
        <taxon>Postciliodesmatophora</taxon>
        <taxon>Heterotrichea</taxon>
        <taxon>Heterotrichida</taxon>
        <taxon>Blepharismidae</taxon>
        <taxon>Blepharisma</taxon>
    </lineage>
</organism>
<evidence type="ECO:0000313" key="12">
    <source>
        <dbReference type="Proteomes" id="UP001162131"/>
    </source>
</evidence>
<keyword evidence="3 9" id="KW-0813">Transport</keyword>